<dbReference type="Gene3D" id="2.40.50.140">
    <property type="entry name" value="Nucleic acid-binding proteins"/>
    <property type="match status" value="1"/>
</dbReference>
<feature type="compositionally biased region" description="Low complexity" evidence="7">
    <location>
        <begin position="88"/>
        <end position="98"/>
    </location>
</feature>
<evidence type="ECO:0000256" key="1">
    <source>
        <dbReference type="ARBA" id="ARBA00004173"/>
    </source>
</evidence>
<dbReference type="GO" id="GO:0003723">
    <property type="term" value="F:RNA binding"/>
    <property type="evidence" value="ECO:0007669"/>
    <property type="project" value="TreeGrafter"/>
</dbReference>
<name>A0AAV0Z0V6_VICFA</name>
<keyword evidence="5" id="KW-0687">Ribonucleoprotein</keyword>
<dbReference type="GO" id="GO:0003735">
    <property type="term" value="F:structural constituent of ribosome"/>
    <property type="evidence" value="ECO:0007669"/>
    <property type="project" value="InterPro"/>
</dbReference>
<organism evidence="9 10">
    <name type="scientific">Vicia faba</name>
    <name type="common">Broad bean</name>
    <name type="synonym">Faba vulgaris</name>
    <dbReference type="NCBI Taxonomy" id="3906"/>
    <lineage>
        <taxon>Eukaryota</taxon>
        <taxon>Viridiplantae</taxon>
        <taxon>Streptophyta</taxon>
        <taxon>Embryophyta</taxon>
        <taxon>Tracheophyta</taxon>
        <taxon>Spermatophyta</taxon>
        <taxon>Magnoliopsida</taxon>
        <taxon>eudicotyledons</taxon>
        <taxon>Gunneridae</taxon>
        <taxon>Pentapetalae</taxon>
        <taxon>rosids</taxon>
        <taxon>fabids</taxon>
        <taxon>Fabales</taxon>
        <taxon>Fabaceae</taxon>
        <taxon>Papilionoideae</taxon>
        <taxon>50 kb inversion clade</taxon>
        <taxon>NPAAA clade</taxon>
        <taxon>Hologalegina</taxon>
        <taxon>IRL clade</taxon>
        <taxon>Fabeae</taxon>
        <taxon>Vicia</taxon>
    </lineage>
</organism>
<dbReference type="InterPro" id="IPR022666">
    <property type="entry name" value="Ribosomal_uL2_RNA-bd_dom"/>
</dbReference>
<evidence type="ECO:0000256" key="2">
    <source>
        <dbReference type="ARBA" id="ARBA00005636"/>
    </source>
</evidence>
<dbReference type="AlphaFoldDB" id="A0AAV0Z0V6"/>
<dbReference type="SMART" id="SM01383">
    <property type="entry name" value="Ribosomal_L2"/>
    <property type="match status" value="1"/>
</dbReference>
<sequence length="212" mass="23261">MSGVKRALRQFTFGQGKTAGRNSSGRITSFHRGGGAKRLQRVIDLKRNTSSSIGIVERIEYDPNRSSRIALVRWLNGIHPPPQRRTPAASESSTSAASPRVLQLDPSSTVNDTRGVFGLSPMLPQLHAGASSGKVFISAFSSKTKEDKTESVPLPLGLPRIAVAAARPAFFGTRTPLKGEDEKLEIRNWKKNSDVWEHRNKRKAAISWHNIA</sequence>
<gene>
    <name evidence="9" type="ORF">VFH_I004040</name>
</gene>
<proteinExistence type="inferred from homology"/>
<keyword evidence="4" id="KW-0496">Mitochondrion</keyword>
<protein>
    <recommendedName>
        <fullName evidence="6">60S ribosomal protein L2, mitochondrial</fullName>
    </recommendedName>
</protein>
<keyword evidence="3" id="KW-0689">Ribosomal protein</keyword>
<accession>A0AAV0Z0V6</accession>
<dbReference type="GO" id="GO:0032543">
    <property type="term" value="P:mitochondrial translation"/>
    <property type="evidence" value="ECO:0007669"/>
    <property type="project" value="TreeGrafter"/>
</dbReference>
<evidence type="ECO:0000256" key="6">
    <source>
        <dbReference type="ARBA" id="ARBA00078513"/>
    </source>
</evidence>
<dbReference type="InterPro" id="IPR002171">
    <property type="entry name" value="Ribosomal_uL2"/>
</dbReference>
<dbReference type="InterPro" id="IPR012340">
    <property type="entry name" value="NA-bd_OB-fold"/>
</dbReference>
<comment type="subcellular location">
    <subcellularLocation>
        <location evidence="1">Mitochondrion</location>
    </subcellularLocation>
</comment>
<feature type="region of interest" description="Disordered" evidence="7">
    <location>
        <begin position="12"/>
        <end position="33"/>
    </location>
</feature>
<evidence type="ECO:0000256" key="4">
    <source>
        <dbReference type="ARBA" id="ARBA00023128"/>
    </source>
</evidence>
<evidence type="ECO:0000313" key="9">
    <source>
        <dbReference type="EMBL" id="CAI8591711.1"/>
    </source>
</evidence>
<dbReference type="EMBL" id="OX451735">
    <property type="protein sequence ID" value="CAI8591711.1"/>
    <property type="molecule type" value="Genomic_DNA"/>
</dbReference>
<dbReference type="Proteomes" id="UP001157006">
    <property type="component" value="Chromosome 1S"/>
</dbReference>
<dbReference type="Pfam" id="PF00181">
    <property type="entry name" value="Ribosomal_L2_N"/>
    <property type="match status" value="1"/>
</dbReference>
<dbReference type="PANTHER" id="PTHR13691:SF44">
    <property type="entry name" value="LARGE RIBOSOMAL SUBUNIT PROTEIN UL2MZ-RELATED"/>
    <property type="match status" value="1"/>
</dbReference>
<reference evidence="9 10" key="1">
    <citation type="submission" date="2023-01" db="EMBL/GenBank/DDBJ databases">
        <authorList>
            <person name="Kreplak J."/>
        </authorList>
    </citation>
    <scope>NUCLEOTIDE SEQUENCE [LARGE SCALE GENOMIC DNA]</scope>
</reference>
<evidence type="ECO:0000256" key="3">
    <source>
        <dbReference type="ARBA" id="ARBA00022980"/>
    </source>
</evidence>
<evidence type="ECO:0000313" key="10">
    <source>
        <dbReference type="Proteomes" id="UP001157006"/>
    </source>
</evidence>
<evidence type="ECO:0000256" key="7">
    <source>
        <dbReference type="SAM" id="MobiDB-lite"/>
    </source>
</evidence>
<dbReference type="FunFam" id="2.40.50.140:FF:000254">
    <property type="entry name" value="Ribosomal protein L2 mitochondrion"/>
    <property type="match status" value="1"/>
</dbReference>
<comment type="similarity">
    <text evidence="2">Belongs to the universal ribosomal protein uL2 family.</text>
</comment>
<feature type="compositionally biased region" description="Polar residues" evidence="7">
    <location>
        <begin position="12"/>
        <end position="27"/>
    </location>
</feature>
<feature type="domain" description="Large ribosomal subunit protein uL2 RNA-binding" evidence="8">
    <location>
        <begin position="20"/>
        <end position="97"/>
    </location>
</feature>
<feature type="region of interest" description="Disordered" evidence="7">
    <location>
        <begin position="78"/>
        <end position="108"/>
    </location>
</feature>
<dbReference type="GO" id="GO:0005762">
    <property type="term" value="C:mitochondrial large ribosomal subunit"/>
    <property type="evidence" value="ECO:0007669"/>
    <property type="project" value="TreeGrafter"/>
</dbReference>
<dbReference type="PANTHER" id="PTHR13691">
    <property type="entry name" value="RIBOSOMAL PROTEIN L2"/>
    <property type="match status" value="1"/>
</dbReference>
<keyword evidence="10" id="KW-1185">Reference proteome</keyword>
<evidence type="ECO:0000256" key="5">
    <source>
        <dbReference type="ARBA" id="ARBA00023274"/>
    </source>
</evidence>
<dbReference type="SUPFAM" id="SSF50249">
    <property type="entry name" value="Nucleic acid-binding proteins"/>
    <property type="match status" value="1"/>
</dbReference>
<evidence type="ECO:0000259" key="8">
    <source>
        <dbReference type="SMART" id="SM01383"/>
    </source>
</evidence>